<dbReference type="Gene3D" id="1.10.4100.10">
    <property type="entry name" value="2-methylcitrate dehydratase PrpD"/>
    <property type="match status" value="1"/>
</dbReference>
<gene>
    <name evidence="5" type="ORF">C7R54_13420</name>
</gene>
<protein>
    <submittedName>
        <fullName evidence="5">MmgE/PrpD family protein</fullName>
    </submittedName>
</protein>
<dbReference type="InterPro" id="IPR045336">
    <property type="entry name" value="MmgE_PrpD_N"/>
</dbReference>
<feature type="region of interest" description="Disordered" evidence="2">
    <location>
        <begin position="1"/>
        <end position="25"/>
    </location>
</feature>
<name>A0A4Q1HKL0_9BURK</name>
<dbReference type="Pfam" id="PF03972">
    <property type="entry name" value="MmgE_PrpD_N"/>
    <property type="match status" value="1"/>
</dbReference>
<keyword evidence="6" id="KW-1185">Reference proteome</keyword>
<dbReference type="InterPro" id="IPR042188">
    <property type="entry name" value="MmgE/PrpD_sf_2"/>
</dbReference>
<evidence type="ECO:0000313" key="6">
    <source>
        <dbReference type="Proteomes" id="UP000290849"/>
    </source>
</evidence>
<dbReference type="InterPro" id="IPR045337">
    <property type="entry name" value="MmgE_PrpD_C"/>
</dbReference>
<comment type="caution">
    <text evidence="5">The sequence shown here is derived from an EMBL/GenBank/DDBJ whole genome shotgun (WGS) entry which is preliminary data.</text>
</comment>
<feature type="domain" description="MmgE/PrpD C-terminal" evidence="4">
    <location>
        <begin position="302"/>
        <end position="465"/>
    </location>
</feature>
<dbReference type="InterPro" id="IPR036148">
    <property type="entry name" value="MmgE/PrpD_sf"/>
</dbReference>
<evidence type="ECO:0000259" key="4">
    <source>
        <dbReference type="Pfam" id="PF19305"/>
    </source>
</evidence>
<organism evidence="5 6">
    <name type="scientific">Achromobacter aloeverae</name>
    <dbReference type="NCBI Taxonomy" id="1750518"/>
    <lineage>
        <taxon>Bacteria</taxon>
        <taxon>Pseudomonadati</taxon>
        <taxon>Pseudomonadota</taxon>
        <taxon>Betaproteobacteria</taxon>
        <taxon>Burkholderiales</taxon>
        <taxon>Alcaligenaceae</taxon>
        <taxon>Achromobacter</taxon>
    </lineage>
</organism>
<dbReference type="PANTHER" id="PTHR16943:SF8">
    <property type="entry name" value="2-METHYLCITRATE DEHYDRATASE"/>
    <property type="match status" value="1"/>
</dbReference>
<dbReference type="Proteomes" id="UP000290849">
    <property type="component" value="Unassembled WGS sequence"/>
</dbReference>
<dbReference type="InterPro" id="IPR005656">
    <property type="entry name" value="MmgE_PrpD"/>
</dbReference>
<dbReference type="AlphaFoldDB" id="A0A4Q1HKL0"/>
<reference evidence="5 6" key="1">
    <citation type="journal article" date="2017" name="Int. J. Syst. Evol. Microbiol.">
        <title>Achromobacter aloeverae sp. nov., isolated from the root of Aloe vera (L.) Burm.f.</title>
        <authorList>
            <person name="Kuncharoen N."/>
            <person name="Muramatsu Y."/>
            <person name="Shibata C."/>
            <person name="Kamakura Y."/>
            <person name="Nakagawa Y."/>
            <person name="Tanasupawat S."/>
        </authorList>
    </citation>
    <scope>NUCLEOTIDE SEQUENCE [LARGE SCALE GENOMIC DNA]</scope>
    <source>
        <strain evidence="5 6">AVA-1</strain>
    </source>
</reference>
<evidence type="ECO:0000313" key="5">
    <source>
        <dbReference type="EMBL" id="RXN90489.1"/>
    </source>
</evidence>
<proteinExistence type="inferred from homology"/>
<comment type="similarity">
    <text evidence="1">Belongs to the PrpD family.</text>
</comment>
<evidence type="ECO:0000256" key="2">
    <source>
        <dbReference type="SAM" id="MobiDB-lite"/>
    </source>
</evidence>
<accession>A0A4Q1HKL0</accession>
<dbReference type="EMBL" id="PYAL01000003">
    <property type="protein sequence ID" value="RXN90489.1"/>
    <property type="molecule type" value="Genomic_DNA"/>
</dbReference>
<evidence type="ECO:0000256" key="1">
    <source>
        <dbReference type="ARBA" id="ARBA00006174"/>
    </source>
</evidence>
<dbReference type="SUPFAM" id="SSF103378">
    <property type="entry name" value="2-methylcitrate dehydratase PrpD"/>
    <property type="match status" value="1"/>
</dbReference>
<evidence type="ECO:0000259" key="3">
    <source>
        <dbReference type="Pfam" id="PF03972"/>
    </source>
</evidence>
<dbReference type="Gene3D" id="3.30.1330.120">
    <property type="entry name" value="2-methylcitrate dehydratase PrpD"/>
    <property type="match status" value="1"/>
</dbReference>
<dbReference type="PANTHER" id="PTHR16943">
    <property type="entry name" value="2-METHYLCITRATE DEHYDRATASE-RELATED"/>
    <property type="match status" value="1"/>
</dbReference>
<feature type="compositionally biased region" description="Basic and acidic residues" evidence="2">
    <location>
        <begin position="1"/>
        <end position="24"/>
    </location>
</feature>
<feature type="domain" description="MmgE/PrpD N-terminal" evidence="3">
    <location>
        <begin position="36"/>
        <end position="276"/>
    </location>
</feature>
<dbReference type="OrthoDB" id="8627321at2"/>
<dbReference type="Pfam" id="PF19305">
    <property type="entry name" value="MmgE_PrpD_C"/>
    <property type="match status" value="1"/>
</dbReference>
<dbReference type="RefSeq" id="WP_129150921.1">
    <property type="nucleotide sequence ID" value="NZ_JBHSDO010000014.1"/>
</dbReference>
<dbReference type="InterPro" id="IPR042183">
    <property type="entry name" value="MmgE/PrpD_sf_1"/>
</dbReference>
<dbReference type="GO" id="GO:0016829">
    <property type="term" value="F:lyase activity"/>
    <property type="evidence" value="ECO:0007669"/>
    <property type="project" value="InterPro"/>
</dbReference>
<sequence length="481" mass="52930">MKKHQNTDKRVAKKAAGETVEKAPGDAVAGISPVMRKLSRYIAQAAERPLPRRVAERARLHLVDTFAAMISGSRLLPGKKAIEYVKPLGGREEAGVIGTRIVTTVQNAALANGMFGHADETDDTHPPSLTHPGTSVIPAALAIAERKRLNGAQFLRAVVLGYDVCARMLLTLKPMPYLRSGHHAGATGQLFGAAAAAGSLLALTPLQVRYMLSYTGQQTAGLYTMFRDPEHIEKAYAMGGMPAHNGLQAAMMAACGWTGVEDIFSGERDFFHTFAPEAYDREDLARGLGKDYEMLRASIKRWPIGGPIQGPMHVLNDLMAEHGFGADDVEKVIANMPDKELEIVDNRPMPDISVQHLLAVMLLDRKLTFKSAHDFDRMKDPRVLKMRARVHAVGDPSLTDVQRRWRCVMAVHLKDGRVLHGQTMAAKGSFENPLTPPEENEKAIDLLAPVLGRKRSLELLDALWHIDEIKDARALRKLYMK</sequence>